<dbReference type="PANTHER" id="PTHR32183">
    <property type="match status" value="1"/>
</dbReference>
<organism evidence="5">
    <name type="scientific">Brassica campestris</name>
    <name type="common">Field mustard</name>
    <dbReference type="NCBI Taxonomy" id="3711"/>
    <lineage>
        <taxon>Eukaryota</taxon>
        <taxon>Viridiplantae</taxon>
        <taxon>Streptophyta</taxon>
        <taxon>Embryophyta</taxon>
        <taxon>Tracheophyta</taxon>
        <taxon>Spermatophyta</taxon>
        <taxon>Magnoliopsida</taxon>
        <taxon>eudicotyledons</taxon>
        <taxon>Gunneridae</taxon>
        <taxon>Pentapetalae</taxon>
        <taxon>rosids</taxon>
        <taxon>malvids</taxon>
        <taxon>Brassicales</taxon>
        <taxon>Brassicaceae</taxon>
        <taxon>Brassiceae</taxon>
        <taxon>Brassica</taxon>
    </lineage>
</organism>
<dbReference type="EMBL" id="LR031572">
    <property type="protein sequence ID" value="VDC80447.1"/>
    <property type="molecule type" value="Genomic_DNA"/>
</dbReference>
<evidence type="ECO:0000256" key="4">
    <source>
        <dbReference type="SAM" id="SignalP"/>
    </source>
</evidence>
<proteinExistence type="predicted"/>
<dbReference type="AlphaFoldDB" id="A0A3P5ZJP0"/>
<evidence type="ECO:0000256" key="1">
    <source>
        <dbReference type="ARBA" id="ARBA00022603"/>
    </source>
</evidence>
<evidence type="ECO:0000256" key="2">
    <source>
        <dbReference type="ARBA" id="ARBA00022679"/>
    </source>
</evidence>
<keyword evidence="1" id="KW-0489">Methyltransferase</keyword>
<dbReference type="GO" id="GO:0032259">
    <property type="term" value="P:methylation"/>
    <property type="evidence" value="ECO:0007669"/>
    <property type="project" value="UniProtKB-KW"/>
</dbReference>
<name>A0A3P5ZJP0_BRACM</name>
<keyword evidence="3" id="KW-0949">S-adenosyl-L-methionine</keyword>
<protein>
    <submittedName>
        <fullName evidence="5">Uncharacterized protein</fullName>
    </submittedName>
</protein>
<dbReference type="GO" id="GO:0008168">
    <property type="term" value="F:methyltransferase activity"/>
    <property type="evidence" value="ECO:0007669"/>
    <property type="project" value="UniProtKB-KW"/>
</dbReference>
<sequence length="282" mass="31813">MSSFLPLRLLLPLTPPLLSPSPDSQAPSLLRSKNPNFNRRYSCSCRWQLFWGRRRQRFRSYSPSIPMCFPKGLDNPDIWRNEDDHATCGLESDEDSGLRIPTQAQAIVEGSGSVAVSELKPAADVDYIQELLAIQQQGPRSIGFFGTRNMGFMHQELIEILSYAMVITKNHIYTSGASGTNAAVIRGALRAERPELLTVILPQSLKKQPPESQELLSKVQNVVEKPHNDHLPLLEASRLCNMDIISQVQQIICFAFHDSKLLMETCHEAKNLRKIVILFYLD</sequence>
<keyword evidence="2" id="KW-0808">Transferase</keyword>
<dbReference type="SUPFAM" id="SSF102405">
    <property type="entry name" value="MCP/YpsA-like"/>
    <property type="match status" value="1"/>
</dbReference>
<dbReference type="PANTHER" id="PTHR32183:SF6">
    <property type="entry name" value="CYSTEINE SULFINATE DESULFINASE_CYSTEINE DESULFURASE AND RELATED ENZYMES"/>
    <property type="match status" value="1"/>
</dbReference>
<keyword evidence="4" id="KW-0732">Signal</keyword>
<evidence type="ECO:0000256" key="3">
    <source>
        <dbReference type="ARBA" id="ARBA00022691"/>
    </source>
</evidence>
<feature type="chain" id="PRO_5018224567" evidence="4">
    <location>
        <begin position="21"/>
        <end position="282"/>
    </location>
</feature>
<gene>
    <name evidence="5" type="ORF">BRAA03T11665Z</name>
</gene>
<reference evidence="5" key="1">
    <citation type="submission" date="2018-11" db="EMBL/GenBank/DDBJ databases">
        <authorList>
            <consortium name="Genoscope - CEA"/>
            <person name="William W."/>
        </authorList>
    </citation>
    <scope>NUCLEOTIDE SEQUENCE</scope>
</reference>
<feature type="signal peptide" evidence="4">
    <location>
        <begin position="1"/>
        <end position="20"/>
    </location>
</feature>
<evidence type="ECO:0000313" key="5">
    <source>
        <dbReference type="EMBL" id="VDC80447.1"/>
    </source>
</evidence>
<accession>A0A3P5ZJP0</accession>